<dbReference type="Gene3D" id="3.30.9.30">
    <property type="match status" value="1"/>
</dbReference>
<sequence>MLWDDQKTPCRNFHILNFVCIVPDSSLKEETTESWTALGDREELLSLFSDFPAWVQDYLRKAKNKTAAEEVYMFEKIN</sequence>
<accession>A0A428T9Z2</accession>
<dbReference type="AlphaFoldDB" id="A0A428T9Z2"/>
<evidence type="ECO:0000313" key="2">
    <source>
        <dbReference type="Proteomes" id="UP000287144"/>
    </source>
</evidence>
<dbReference type="STRING" id="1325735.A0A428T9Z2"/>
<gene>
    <name evidence="1" type="ORF">CEP52_010078</name>
</gene>
<dbReference type="Proteomes" id="UP000287144">
    <property type="component" value="Unassembled WGS sequence"/>
</dbReference>
<organism evidence="1 2">
    <name type="scientific">Fusarium oligoseptatum</name>
    <dbReference type="NCBI Taxonomy" id="2604345"/>
    <lineage>
        <taxon>Eukaryota</taxon>
        <taxon>Fungi</taxon>
        <taxon>Dikarya</taxon>
        <taxon>Ascomycota</taxon>
        <taxon>Pezizomycotina</taxon>
        <taxon>Sordariomycetes</taxon>
        <taxon>Hypocreomycetidae</taxon>
        <taxon>Hypocreales</taxon>
        <taxon>Nectriaceae</taxon>
        <taxon>Fusarium</taxon>
        <taxon>Fusarium solani species complex</taxon>
    </lineage>
</organism>
<comment type="caution">
    <text evidence="1">The sequence shown here is derived from an EMBL/GenBank/DDBJ whole genome shotgun (WGS) entry which is preliminary data.</text>
</comment>
<dbReference type="SUPFAM" id="SSF54373">
    <property type="entry name" value="FAD-linked reductases, C-terminal domain"/>
    <property type="match status" value="1"/>
</dbReference>
<evidence type="ECO:0000313" key="1">
    <source>
        <dbReference type="EMBL" id="RSL98835.1"/>
    </source>
</evidence>
<protein>
    <submittedName>
        <fullName evidence="1">Uncharacterized protein</fullName>
    </submittedName>
</protein>
<reference evidence="1 2" key="1">
    <citation type="submission" date="2017-06" db="EMBL/GenBank/DDBJ databases">
        <title>Comparative genomic analysis of Ambrosia Fusariam Clade fungi.</title>
        <authorList>
            <person name="Stajich J.E."/>
            <person name="Carrillo J."/>
            <person name="Kijimoto T."/>
            <person name="Eskalen A."/>
            <person name="O'Donnell K."/>
            <person name="Kasson M."/>
        </authorList>
    </citation>
    <scope>NUCLEOTIDE SEQUENCE [LARGE SCALE GENOMIC DNA]</scope>
    <source>
        <strain evidence="1 2">NRRL62579</strain>
    </source>
</reference>
<dbReference type="EMBL" id="NKCK01000111">
    <property type="protein sequence ID" value="RSL98835.1"/>
    <property type="molecule type" value="Genomic_DNA"/>
</dbReference>
<keyword evidence="2" id="KW-1185">Reference proteome</keyword>
<name>A0A428T9Z2_9HYPO</name>
<proteinExistence type="predicted"/>